<feature type="transmembrane region" description="Helical" evidence="7">
    <location>
        <begin position="377"/>
        <end position="396"/>
    </location>
</feature>
<feature type="region of interest" description="Disordered" evidence="6">
    <location>
        <begin position="1"/>
        <end position="25"/>
    </location>
</feature>
<feature type="compositionally biased region" description="Basic and acidic residues" evidence="6">
    <location>
        <begin position="1"/>
        <end position="16"/>
    </location>
</feature>
<dbReference type="Pfam" id="PF07690">
    <property type="entry name" value="MFS_1"/>
    <property type="match status" value="1"/>
</dbReference>
<feature type="transmembrane region" description="Helical" evidence="7">
    <location>
        <begin position="277"/>
        <end position="297"/>
    </location>
</feature>
<dbReference type="SUPFAM" id="SSF103473">
    <property type="entry name" value="MFS general substrate transporter"/>
    <property type="match status" value="1"/>
</dbReference>
<comment type="similarity">
    <text evidence="2">Belongs to the major facilitator superfamily. TCR/Tet family.</text>
</comment>
<dbReference type="OMA" id="VLWGMGW"/>
<feature type="transmembrane region" description="Helical" evidence="7">
    <location>
        <begin position="173"/>
        <end position="199"/>
    </location>
</feature>
<dbReference type="VEuPathDB" id="FungiDB:F503_04724"/>
<keyword evidence="4 7" id="KW-1133">Transmembrane helix</keyword>
<feature type="transmembrane region" description="Helical" evidence="7">
    <location>
        <begin position="244"/>
        <end position="265"/>
    </location>
</feature>
<feature type="transmembrane region" description="Helical" evidence="7">
    <location>
        <begin position="408"/>
        <end position="429"/>
    </location>
</feature>
<feature type="domain" description="Major facilitator superfamily (MFS) profile" evidence="8">
    <location>
        <begin position="50"/>
        <end position="539"/>
    </location>
</feature>
<proteinExistence type="inferred from homology"/>
<dbReference type="EMBL" id="KE148162">
    <property type="protein sequence ID" value="EPE04209.1"/>
    <property type="molecule type" value="Genomic_DNA"/>
</dbReference>
<organism evidence="9 10">
    <name type="scientific">Ophiostoma piceae (strain UAMH 11346)</name>
    <name type="common">Sap stain fungus</name>
    <dbReference type="NCBI Taxonomy" id="1262450"/>
    <lineage>
        <taxon>Eukaryota</taxon>
        <taxon>Fungi</taxon>
        <taxon>Dikarya</taxon>
        <taxon>Ascomycota</taxon>
        <taxon>Pezizomycotina</taxon>
        <taxon>Sordariomycetes</taxon>
        <taxon>Sordariomycetidae</taxon>
        <taxon>Ophiostomatales</taxon>
        <taxon>Ophiostomataceae</taxon>
        <taxon>Ophiostoma</taxon>
    </lineage>
</organism>
<evidence type="ECO:0000256" key="7">
    <source>
        <dbReference type="SAM" id="Phobius"/>
    </source>
</evidence>
<evidence type="ECO:0000256" key="2">
    <source>
        <dbReference type="ARBA" id="ARBA00007520"/>
    </source>
</evidence>
<dbReference type="HOGENOM" id="CLU_000960_22_1_1"/>
<evidence type="ECO:0000313" key="10">
    <source>
        <dbReference type="Proteomes" id="UP000016923"/>
    </source>
</evidence>
<evidence type="ECO:0000256" key="1">
    <source>
        <dbReference type="ARBA" id="ARBA00004141"/>
    </source>
</evidence>
<dbReference type="eggNOG" id="KOG0254">
    <property type="taxonomic scope" value="Eukaryota"/>
</dbReference>
<accession>S3BSH6</accession>
<feature type="transmembrane region" description="Helical" evidence="7">
    <location>
        <begin position="114"/>
        <end position="133"/>
    </location>
</feature>
<dbReference type="PANTHER" id="PTHR23501:SF193">
    <property type="entry name" value="MULTIDRUG TRANSPORTER, PUTATIVE (AFU_ORTHOLOGUE AFUA_8G00940)-RELATED"/>
    <property type="match status" value="1"/>
</dbReference>
<protein>
    <submittedName>
        <fullName evidence="9">Mfs transporter</fullName>
    </submittedName>
</protein>
<gene>
    <name evidence="9" type="ORF">F503_04724</name>
</gene>
<reference evidence="9 10" key="1">
    <citation type="journal article" date="2013" name="BMC Genomics">
        <title>The genome and transcriptome of the pine saprophyte Ophiostoma piceae, and a comparison with the bark beetle-associated pine pathogen Grosmannia clavigera.</title>
        <authorList>
            <person name="Haridas S."/>
            <person name="Wang Y."/>
            <person name="Lim L."/>
            <person name="Massoumi Alamouti S."/>
            <person name="Jackman S."/>
            <person name="Docking R."/>
            <person name="Robertson G."/>
            <person name="Birol I."/>
            <person name="Bohlmann J."/>
            <person name="Breuil C."/>
        </authorList>
    </citation>
    <scope>NUCLEOTIDE SEQUENCE [LARGE SCALE GENOMIC DNA]</scope>
    <source>
        <strain evidence="9 10">UAMH 11346</strain>
    </source>
</reference>
<feature type="transmembrane region" description="Helical" evidence="7">
    <location>
        <begin position="318"/>
        <end position="339"/>
    </location>
</feature>
<feature type="transmembrane region" description="Helical" evidence="7">
    <location>
        <begin position="441"/>
        <end position="465"/>
    </location>
</feature>
<feature type="transmembrane region" description="Helical" evidence="7">
    <location>
        <begin position="515"/>
        <end position="536"/>
    </location>
</feature>
<name>S3BSH6_OPHP1</name>
<keyword evidence="10" id="KW-1185">Reference proteome</keyword>
<evidence type="ECO:0000256" key="5">
    <source>
        <dbReference type="ARBA" id="ARBA00023136"/>
    </source>
</evidence>
<evidence type="ECO:0000256" key="4">
    <source>
        <dbReference type="ARBA" id="ARBA00022989"/>
    </source>
</evidence>
<keyword evidence="3 7" id="KW-0812">Transmembrane</keyword>
<evidence type="ECO:0000313" key="9">
    <source>
        <dbReference type="EMBL" id="EPE04209.1"/>
    </source>
</evidence>
<dbReference type="GO" id="GO:0022857">
    <property type="term" value="F:transmembrane transporter activity"/>
    <property type="evidence" value="ECO:0007669"/>
    <property type="project" value="InterPro"/>
</dbReference>
<dbReference type="Gene3D" id="1.20.1250.20">
    <property type="entry name" value="MFS general substrate transporter like domains"/>
    <property type="match status" value="1"/>
</dbReference>
<comment type="subcellular location">
    <subcellularLocation>
        <location evidence="1">Membrane</location>
        <topology evidence="1">Multi-pass membrane protein</topology>
    </subcellularLocation>
</comment>
<feature type="transmembrane region" description="Helical" evidence="7">
    <location>
        <begin position="139"/>
        <end position="161"/>
    </location>
</feature>
<dbReference type="PANTHER" id="PTHR23501">
    <property type="entry name" value="MAJOR FACILITATOR SUPERFAMILY"/>
    <property type="match status" value="1"/>
</dbReference>
<feature type="region of interest" description="Disordered" evidence="6">
    <location>
        <begin position="547"/>
        <end position="620"/>
    </location>
</feature>
<evidence type="ECO:0000256" key="3">
    <source>
        <dbReference type="ARBA" id="ARBA00022692"/>
    </source>
</evidence>
<keyword evidence="5 7" id="KW-0472">Membrane</keyword>
<dbReference type="CDD" id="cd17502">
    <property type="entry name" value="MFS_Azr1_MDR_like"/>
    <property type="match status" value="1"/>
</dbReference>
<dbReference type="GO" id="GO:0005886">
    <property type="term" value="C:plasma membrane"/>
    <property type="evidence" value="ECO:0007669"/>
    <property type="project" value="TreeGrafter"/>
</dbReference>
<feature type="compositionally biased region" description="Basic and acidic residues" evidence="6">
    <location>
        <begin position="571"/>
        <end position="593"/>
    </location>
</feature>
<dbReference type="PROSITE" id="PS50850">
    <property type="entry name" value="MFS"/>
    <property type="match status" value="1"/>
</dbReference>
<evidence type="ECO:0000259" key="8">
    <source>
        <dbReference type="PROSITE" id="PS50850"/>
    </source>
</evidence>
<evidence type="ECO:0000256" key="6">
    <source>
        <dbReference type="SAM" id="MobiDB-lite"/>
    </source>
</evidence>
<dbReference type="InterPro" id="IPR020846">
    <property type="entry name" value="MFS_dom"/>
</dbReference>
<dbReference type="AlphaFoldDB" id="S3BSH6"/>
<dbReference type="Proteomes" id="UP000016923">
    <property type="component" value="Unassembled WGS sequence"/>
</dbReference>
<feature type="transmembrane region" description="Helical" evidence="7">
    <location>
        <begin position="345"/>
        <end position="365"/>
    </location>
</feature>
<dbReference type="InterPro" id="IPR011701">
    <property type="entry name" value="MFS"/>
</dbReference>
<sequence>MEKLRSIELDEQRDRSGAPSQEQQQHLEQQIADGNNAKIGHLSGIKLGLVITSLSLSVFLVLLDSSVISTAIPKITDDFHSLKDVGWYASSYQLGSAVLQMLTGKVFNHFNLKWSYIVFFLIFEVGSALSGAAQTSAMLIISRTISGVGASALINGAITIVSASAPIERRPALTGIILGFSQLGVVIGPLIGGAFTTGYTWRWCFYINLPLGLIVAVPLLLIHIPEQIPKRPPREVIPQLHKHLDLVGFTLFAPFIVMLLLAIQFGGNQFAWDSSQVIGLFVGSGVTFLVWVVWNYRKGEDGLLPFPILKRRIVWMSGLYYTCMCSSLIGCSYFLPIYFQAVKGVTAIMSGVYTLATIVPQVIGAVGSGMVIGKTGFVPPFAVGGSVFFIIGAGLYTTLQPGTPTANWVGYQILSGFGRGLGFQMSIIATQHAVSAQELSAAMAFIVWCQYMGPSIFLTLFNTIFDTKLVHFLRQDVPTVNPQVILSAGATNFRKVVPANVIPGVLKAYSDSLDIVFYMVLALSFVCFFAGFGMGFKDIRVKPGQASTKLVGSSGRDGRSGSNDGNDGNDEERAIASESREDQARISGERTDNDSDATATISVSGGGSPSSLEKRAQRSV</sequence>
<dbReference type="OrthoDB" id="10021397at2759"/>
<dbReference type="Gene3D" id="1.20.1720.10">
    <property type="entry name" value="Multidrug resistance protein D"/>
    <property type="match status" value="1"/>
</dbReference>
<feature type="transmembrane region" description="Helical" evidence="7">
    <location>
        <begin position="205"/>
        <end position="224"/>
    </location>
</feature>
<dbReference type="InterPro" id="IPR036259">
    <property type="entry name" value="MFS_trans_sf"/>
</dbReference>